<accession>A0A6A4W261</accession>
<reference evidence="4 5" key="1">
    <citation type="submission" date="2019-07" db="EMBL/GenBank/DDBJ databases">
        <title>Draft genome assembly of a fouling barnacle, Amphibalanus amphitrite (Darwin, 1854): The first reference genome for Thecostraca.</title>
        <authorList>
            <person name="Kim W."/>
        </authorList>
    </citation>
    <scope>NUCLEOTIDE SEQUENCE [LARGE SCALE GENOMIC DNA]</scope>
    <source>
        <strain evidence="4">SNU_AA5</strain>
        <tissue evidence="4">Soma without cirri and trophi</tissue>
    </source>
</reference>
<dbReference type="InterPro" id="IPR050468">
    <property type="entry name" value="Cuticle_Struct_Prot"/>
</dbReference>
<keyword evidence="5" id="KW-1185">Reference proteome</keyword>
<feature type="signal peptide" evidence="3">
    <location>
        <begin position="1"/>
        <end position="24"/>
    </location>
</feature>
<dbReference type="Pfam" id="PF00379">
    <property type="entry name" value="Chitin_bind_4"/>
    <property type="match status" value="1"/>
</dbReference>
<feature type="chain" id="PRO_5025394962" evidence="3">
    <location>
        <begin position="25"/>
        <end position="110"/>
    </location>
</feature>
<evidence type="ECO:0000256" key="2">
    <source>
        <dbReference type="SAM" id="MobiDB-lite"/>
    </source>
</evidence>
<dbReference type="Proteomes" id="UP000440578">
    <property type="component" value="Unassembled WGS sequence"/>
</dbReference>
<dbReference type="OrthoDB" id="6360922at2759"/>
<dbReference type="AlphaFoldDB" id="A0A6A4W261"/>
<dbReference type="InterPro" id="IPR000618">
    <property type="entry name" value="Insect_cuticle"/>
</dbReference>
<proteinExistence type="predicted"/>
<protein>
    <submittedName>
        <fullName evidence="4">Pupal cuticle protein</fullName>
    </submittedName>
</protein>
<dbReference type="EMBL" id="VIIS01001470">
    <property type="protein sequence ID" value="KAF0297770.1"/>
    <property type="molecule type" value="Genomic_DNA"/>
</dbReference>
<gene>
    <name evidence="4" type="primary">LCP17_6</name>
    <name evidence="4" type="ORF">FJT64_004813</name>
</gene>
<organism evidence="4 5">
    <name type="scientific">Amphibalanus amphitrite</name>
    <name type="common">Striped barnacle</name>
    <name type="synonym">Balanus amphitrite</name>
    <dbReference type="NCBI Taxonomy" id="1232801"/>
    <lineage>
        <taxon>Eukaryota</taxon>
        <taxon>Metazoa</taxon>
        <taxon>Ecdysozoa</taxon>
        <taxon>Arthropoda</taxon>
        <taxon>Crustacea</taxon>
        <taxon>Multicrustacea</taxon>
        <taxon>Cirripedia</taxon>
        <taxon>Thoracica</taxon>
        <taxon>Thoracicalcarea</taxon>
        <taxon>Balanomorpha</taxon>
        <taxon>Balanoidea</taxon>
        <taxon>Balanidae</taxon>
        <taxon>Amphibalaninae</taxon>
        <taxon>Amphibalanus</taxon>
    </lineage>
</organism>
<dbReference type="GO" id="GO:0062129">
    <property type="term" value="C:chitin-based extracellular matrix"/>
    <property type="evidence" value="ECO:0007669"/>
    <property type="project" value="TreeGrafter"/>
</dbReference>
<name>A0A6A4W261_AMPAM</name>
<sequence length="110" mass="11851">MGVGKLLLAALVSVAAATPQYVRGSDVNARTIKNEFEQAIDNSYRSEVETDNGIVIQAQGESLPGPEPETGSMSMSGTYEYTAPNGQRIRVDWVADENGYRATSDVIPQQ</sequence>
<evidence type="ECO:0000256" key="1">
    <source>
        <dbReference type="PROSITE-ProRule" id="PRU00497"/>
    </source>
</evidence>
<comment type="caution">
    <text evidence="4">The sequence shown here is derived from an EMBL/GenBank/DDBJ whole genome shotgun (WGS) entry which is preliminary data.</text>
</comment>
<keyword evidence="3" id="KW-0732">Signal</keyword>
<evidence type="ECO:0000256" key="3">
    <source>
        <dbReference type="SAM" id="SignalP"/>
    </source>
</evidence>
<feature type="region of interest" description="Disordered" evidence="2">
    <location>
        <begin position="56"/>
        <end position="80"/>
    </location>
</feature>
<keyword evidence="1" id="KW-0193">Cuticle</keyword>
<dbReference type="PANTHER" id="PTHR10380:SF237">
    <property type="entry name" value="CUTICULAR PROTEIN 65AU, ISOFORM A-RELATED"/>
    <property type="match status" value="1"/>
</dbReference>
<evidence type="ECO:0000313" key="5">
    <source>
        <dbReference type="Proteomes" id="UP000440578"/>
    </source>
</evidence>
<evidence type="ECO:0000313" key="4">
    <source>
        <dbReference type="EMBL" id="KAF0297770.1"/>
    </source>
</evidence>
<dbReference type="PANTHER" id="PTHR10380">
    <property type="entry name" value="CUTICLE PROTEIN"/>
    <property type="match status" value="1"/>
</dbReference>
<dbReference type="PROSITE" id="PS51155">
    <property type="entry name" value="CHIT_BIND_RR_2"/>
    <property type="match status" value="1"/>
</dbReference>
<dbReference type="GO" id="GO:0008010">
    <property type="term" value="F:structural constituent of chitin-based larval cuticle"/>
    <property type="evidence" value="ECO:0007669"/>
    <property type="project" value="TreeGrafter"/>
</dbReference>